<keyword evidence="2" id="KW-1185">Reference proteome</keyword>
<name>A0A0D9XBM7_9ORYZ</name>
<reference evidence="1 2" key="1">
    <citation type="submission" date="2012-08" db="EMBL/GenBank/DDBJ databases">
        <title>Oryza genome evolution.</title>
        <authorList>
            <person name="Wing R.A."/>
        </authorList>
    </citation>
    <scope>NUCLEOTIDE SEQUENCE</scope>
</reference>
<dbReference type="Proteomes" id="UP000032180">
    <property type="component" value="Chromosome 9"/>
</dbReference>
<accession>A0A0D9XBM7</accession>
<evidence type="ECO:0000313" key="1">
    <source>
        <dbReference type="EnsemblPlants" id="LPERR09G01450.2"/>
    </source>
</evidence>
<reference evidence="2" key="2">
    <citation type="submission" date="2013-12" db="EMBL/GenBank/DDBJ databases">
        <authorList>
            <person name="Yu Y."/>
            <person name="Lee S."/>
            <person name="de Baynast K."/>
            <person name="Wissotski M."/>
            <person name="Liu L."/>
            <person name="Talag J."/>
            <person name="Goicoechea J."/>
            <person name="Angelova A."/>
            <person name="Jetty R."/>
            <person name="Kudrna D."/>
            <person name="Golser W."/>
            <person name="Rivera L."/>
            <person name="Zhang J."/>
            <person name="Wing R."/>
        </authorList>
    </citation>
    <scope>NUCLEOTIDE SEQUENCE</scope>
</reference>
<reference evidence="1" key="3">
    <citation type="submission" date="2015-04" db="UniProtKB">
        <authorList>
            <consortium name="EnsemblPlants"/>
        </authorList>
    </citation>
    <scope>IDENTIFICATION</scope>
</reference>
<proteinExistence type="predicted"/>
<dbReference type="EnsemblPlants" id="LPERR09G01450.2">
    <property type="protein sequence ID" value="LPERR09G01450.2"/>
    <property type="gene ID" value="LPERR09G01450"/>
</dbReference>
<protein>
    <submittedName>
        <fullName evidence="1">Uncharacterized protein</fullName>
    </submittedName>
</protein>
<sequence length="70" mass="8212">MKRRFRNIPNILVAKHSNGKELEEMNKANTKIQEELAEQKNAIIKFGFRRDQVKGRLNCNQVQGMDEKLN</sequence>
<dbReference type="Gramene" id="LPERR09G01450.2">
    <property type="protein sequence ID" value="LPERR09G01450.2"/>
    <property type="gene ID" value="LPERR09G01450"/>
</dbReference>
<dbReference type="AlphaFoldDB" id="A0A0D9XBM7"/>
<organism evidence="1 2">
    <name type="scientific">Leersia perrieri</name>
    <dbReference type="NCBI Taxonomy" id="77586"/>
    <lineage>
        <taxon>Eukaryota</taxon>
        <taxon>Viridiplantae</taxon>
        <taxon>Streptophyta</taxon>
        <taxon>Embryophyta</taxon>
        <taxon>Tracheophyta</taxon>
        <taxon>Spermatophyta</taxon>
        <taxon>Magnoliopsida</taxon>
        <taxon>Liliopsida</taxon>
        <taxon>Poales</taxon>
        <taxon>Poaceae</taxon>
        <taxon>BOP clade</taxon>
        <taxon>Oryzoideae</taxon>
        <taxon>Oryzeae</taxon>
        <taxon>Oryzinae</taxon>
        <taxon>Leersia</taxon>
    </lineage>
</organism>
<evidence type="ECO:0000313" key="2">
    <source>
        <dbReference type="Proteomes" id="UP000032180"/>
    </source>
</evidence>